<proteinExistence type="predicted"/>
<feature type="compositionally biased region" description="Polar residues" evidence="1">
    <location>
        <begin position="679"/>
        <end position="694"/>
    </location>
</feature>
<feature type="compositionally biased region" description="Polar residues" evidence="1">
    <location>
        <begin position="509"/>
        <end position="533"/>
    </location>
</feature>
<feature type="compositionally biased region" description="Basic and acidic residues" evidence="1">
    <location>
        <begin position="1498"/>
        <end position="1515"/>
    </location>
</feature>
<feature type="compositionally biased region" description="Basic residues" evidence="1">
    <location>
        <begin position="321"/>
        <end position="333"/>
    </location>
</feature>
<feature type="region of interest" description="Disordered" evidence="1">
    <location>
        <begin position="509"/>
        <end position="694"/>
    </location>
</feature>
<feature type="compositionally biased region" description="Basic and acidic residues" evidence="1">
    <location>
        <begin position="559"/>
        <end position="571"/>
    </location>
</feature>
<feature type="compositionally biased region" description="Basic and acidic residues" evidence="1">
    <location>
        <begin position="660"/>
        <end position="674"/>
    </location>
</feature>
<feature type="compositionally biased region" description="Basic and acidic residues" evidence="1">
    <location>
        <begin position="1524"/>
        <end position="1543"/>
    </location>
</feature>
<feature type="region of interest" description="Disordered" evidence="1">
    <location>
        <begin position="1262"/>
        <end position="1297"/>
    </location>
</feature>
<sequence length="2162" mass="232186">MGCANQKSHAQQIAYQREFLGACWNSALSDDEAKEYLASRWMGISRPVMALHTNNHCFTVRALGKETKTAAPTAVDPSKTPVAAPGNPTGARPDLGGSLGIENSGLCSFASASAGGSSSTHVPLIYPDRVPYSNTCSPVTAHPDPTPASTGNSVPAKTSPTSCPGAGSPRTTMRQGHTSSHGCPHPANSDPESAMANALITAAVTGKTKNAESRTLRTVMKDAIELERIAHSHHPYLQRHELSVYGGVVFRCAPAHRLYHRISFVPEPRAKRLGNAPLSAVADSRQDQQQQSALSTPLVTPSGVAATDRDRSRMRGLGSSLRRRTGGVKRSPIRRSDSERADDMSTLRLGSSMARHTISSGGDWATVDPLSPFNNYPIEDRDIDGVAATRPPVVIGSITAMELQALPPSAELCFGGWLYVSLQDEQKRLRRSLARYEARRQQRAARRKAAAAASPILSSTWKTLSTSCRDNRSQRQPQGGRWHNCINGANVEGASGHDEYPLLRASVAAHSTSAPQRPQQPCDSSDELTTCSQRPAEVAPPSPLNAALVDSQASLPMDASRKPSVIEDRSDASIAETEGAPHAATTTADTSPAAEAANPHVDGEKEPQPAQGTPQLSRAQSEERATPSMEATTAPPKPHASFSRVSALDLSASMKSTDASSEHSPIRKLSEPRKRATSAFPQQTEPPLRSSPSLLATLRRTGKYAQEAMEADALAASWLPYAYVIIAVPMYECSLVPTAFHTAFTRRKAVSLNLANAQSRQAYGVGCITAARYGGVMVVEYREKISENEDAEWIDELLRVGCASQKAYGKAGAKPDDTDTTNPPGFSGSAAARASAPSLQHFSRTMVHHSRAEKLRHIKARIWDKLRHQGLYVVLAETRVANRRHRQQRASVTNGLNMTFQASASCLGTPALGDEDEEEGGVGFDYCAREASAVDYDSLNDNRGTGSDSSSSHADLALRSSGRHRRSLWLQLSRGSGNGSRRHRRRQRRRGNRRSDYDDAVLEGLRPTHFGSSDQRRGVGGRGLTTTLVDSCRWTGQNYDDDDFLLRGTYRQIGGMKYLDVVSLIDGCPVSELVQGIKRWVMNLLSMPIKARPLSLYLQRYEGIASSLQLLSTQIARAALAASVASGHLIAPANLSFHAGGVTGQEEAAASFVSQQQQQQQQAEATGGRVSTCSFSLASVTLMSASAAALATQVLPHGVSYNTYYKGPLDPIVRAVLSPELELMIAACQTRQLPDIFRTPQSTAAHMVTSAGATNAGLSSLNSSASVARRGSRDSHRRNSGISSPMPQFLPSVSSNDPGCVASGEAGARAVAQVQGSPPLPTGLSPTMLCAKYPFCVDVKNHPSTSASNDLLPAPLLPSAMLPGVLSLKHKSVEDSSEAAERLPYDNSSQNGSMVGNSCTAVNGRALAAAVAAATAAAGLGDGIDNTNGNGITNASFASPLNTPLSSFRVSKSGTVDIDALAVPSLVQSGKQQEMPLLRSSCPGDAAAKGGTAGSGTRADDVAEAEKPPRVRDSDSNASADPRSTPDDANHPRQRPLRERPAAREAAATECHDNSGENSASDENHSGTEVPQRVDRAAALVGAEEEKVPHREREWQVADRELRVLKSELYELHYLVSIARSELLERLEESIQLGAIFLPHTRPDQVALSLLTLKMMRQYPEEVPVKEIHTDWVPMLMSLLTISRDNMFCCADGLTHSTSGTWDFLKTYNNAVAQSDVCDGNQRRKLYDSGTTKYTIDPLPPLPAPRPLHDIVIAPQPVRFTKEALHEIKRVGMDESGLSFTFSGGSFGVLAGVLYYYADFLRAKYRSEVATASGRPKEAGATVQDVLARGGFNVFLRRIWVWGMMPDSSEYKFLISTATTQAKQLLRRKLSRRDNADSASSAEPKSARFADGVDYVVTNTAGLDSGSTRMKGKPFCSAEAYALYDAIVHYLGTLEELHTEHQGNASIAAQGLVRRRSTLMAWRCNKGGPDAAFVADENSGEMCSLTGSAAASLAAELVPSFEICVATNYYYKEMMEEARRPRPRARRISSLHRTQSKTAGGKRSTVASLSPPAASSGAASGITSAAVGDRKAEASIPPPRPVGSAGNRAKASKDEVLGKGQQQQLEMPYCGGEEKTRKKSPQRQAVKTIFRFLTNHYEQWRAKHSDDPVVSALAKRVHVSIK</sequence>
<evidence type="ECO:0000313" key="3">
    <source>
        <dbReference type="Proteomes" id="UP001482455"/>
    </source>
</evidence>
<feature type="region of interest" description="Disordered" evidence="1">
    <location>
        <begin position="464"/>
        <end position="484"/>
    </location>
</feature>
<feature type="compositionally biased region" description="Low complexity" evidence="1">
    <location>
        <begin position="947"/>
        <end position="960"/>
    </location>
</feature>
<keyword evidence="3" id="KW-1185">Reference proteome</keyword>
<evidence type="ECO:0000256" key="1">
    <source>
        <dbReference type="SAM" id="MobiDB-lite"/>
    </source>
</evidence>
<feature type="region of interest" description="Disordered" evidence="1">
    <location>
        <begin position="69"/>
        <end position="94"/>
    </location>
</feature>
<feature type="compositionally biased region" description="Polar residues" evidence="1">
    <location>
        <begin position="1280"/>
        <end position="1297"/>
    </location>
</feature>
<dbReference type="PANTHER" id="PTHR48125">
    <property type="entry name" value="LP07818P1"/>
    <property type="match status" value="1"/>
</dbReference>
<accession>A0AAW3ARA7</accession>
<feature type="compositionally biased region" description="Basic and acidic residues" evidence="1">
    <location>
        <begin position="1562"/>
        <end position="1573"/>
    </location>
</feature>
<feature type="compositionally biased region" description="Basic residues" evidence="1">
    <location>
        <begin position="980"/>
        <end position="992"/>
    </location>
</feature>
<gene>
    <name evidence="2" type="ORF">Q4I30_002533</name>
</gene>
<feature type="compositionally biased region" description="Polar residues" evidence="1">
    <location>
        <begin position="147"/>
        <end position="162"/>
    </location>
</feature>
<feature type="compositionally biased region" description="Polar residues" evidence="1">
    <location>
        <begin position="610"/>
        <end position="619"/>
    </location>
</feature>
<feature type="compositionally biased region" description="Low complexity" evidence="1">
    <location>
        <begin position="580"/>
        <end position="599"/>
    </location>
</feature>
<dbReference type="EMBL" id="JBAMZL010000017">
    <property type="protein sequence ID" value="KAL0510415.1"/>
    <property type="molecule type" value="Genomic_DNA"/>
</dbReference>
<feature type="compositionally biased region" description="Low complexity" evidence="1">
    <location>
        <begin position="2044"/>
        <end position="2067"/>
    </location>
</feature>
<feature type="region of interest" description="Disordered" evidence="1">
    <location>
        <begin position="2016"/>
        <end position="2122"/>
    </location>
</feature>
<protein>
    <submittedName>
        <fullName evidence="2">Uncharacterized protein</fullName>
    </submittedName>
</protein>
<feature type="compositionally biased region" description="Polar residues" evidence="1">
    <location>
        <begin position="169"/>
        <end position="181"/>
    </location>
</feature>
<feature type="region of interest" description="Disordered" evidence="1">
    <location>
        <begin position="1469"/>
        <end position="1573"/>
    </location>
</feature>
<dbReference type="PANTHER" id="PTHR48125:SF10">
    <property type="entry name" value="OS12G0136300 PROTEIN"/>
    <property type="match status" value="1"/>
</dbReference>
<feature type="region of interest" description="Disordered" evidence="1">
    <location>
        <begin position="938"/>
        <end position="998"/>
    </location>
</feature>
<feature type="region of interest" description="Disordered" evidence="1">
    <location>
        <begin position="809"/>
        <end position="831"/>
    </location>
</feature>
<reference evidence="2 3" key="1">
    <citation type="submission" date="2024-02" db="EMBL/GenBank/DDBJ databases">
        <title>FIRST GENOME SEQUENCES OF Leishmania (Viannia) shawi, Leishmania (Viannia) lindenbergi AND Leishmania (Viannia) utingensis.</title>
        <authorList>
            <person name="Resadore F."/>
            <person name="Custodio M.G.F."/>
            <person name="Boite M.C."/>
            <person name="Cupolillo E."/>
            <person name="Ferreira G.E.M."/>
        </authorList>
    </citation>
    <scope>NUCLEOTIDE SEQUENCE [LARGE SCALE GENOMIC DNA]</scope>
    <source>
        <strain evidence="2 3">ITUB/BR/1977/M4964</strain>
    </source>
</reference>
<dbReference type="Proteomes" id="UP001482455">
    <property type="component" value="Unassembled WGS sequence"/>
</dbReference>
<evidence type="ECO:0000313" key="2">
    <source>
        <dbReference type="EMBL" id="KAL0510415.1"/>
    </source>
</evidence>
<feature type="compositionally biased region" description="Basic residues" evidence="1">
    <location>
        <begin position="2021"/>
        <end position="2030"/>
    </location>
</feature>
<feature type="region of interest" description="Disordered" evidence="1">
    <location>
        <begin position="137"/>
        <end position="192"/>
    </location>
</feature>
<comment type="caution">
    <text evidence="2">The sequence shown here is derived from an EMBL/GenBank/DDBJ whole genome shotgun (WGS) entry which is preliminary data.</text>
</comment>
<organism evidence="2 3">
    <name type="scientific">Leishmania utingensis</name>
    <dbReference type="NCBI Taxonomy" id="653362"/>
    <lineage>
        <taxon>Eukaryota</taxon>
        <taxon>Discoba</taxon>
        <taxon>Euglenozoa</taxon>
        <taxon>Kinetoplastea</taxon>
        <taxon>Metakinetoplastina</taxon>
        <taxon>Trypanosomatida</taxon>
        <taxon>Trypanosomatidae</taxon>
        <taxon>Leishmaniinae</taxon>
        <taxon>Leishmania</taxon>
    </lineage>
</organism>
<name>A0AAW3ARA7_9TRYP</name>
<feature type="region of interest" description="Disordered" evidence="1">
    <location>
        <begin position="277"/>
        <end position="342"/>
    </location>
</feature>
<feature type="compositionally biased region" description="Low complexity" evidence="1">
    <location>
        <begin position="279"/>
        <end position="293"/>
    </location>
</feature>